<keyword evidence="1" id="KW-0732">Signal</keyword>
<evidence type="ECO:0008006" key="4">
    <source>
        <dbReference type="Google" id="ProtNLM"/>
    </source>
</evidence>
<reference evidence="2 3" key="1">
    <citation type="journal article" date="2024" name="Curr. Microbiol.">
        <title>Luteibacter sahnii sp. nov., A Novel Yellow-Colored Xanthomonadin Pigment Producing Probiotic Bacterium from Healthy Rice Seed Microbiome.</title>
        <authorList>
            <person name="Jaiswal G."/>
            <person name="Rana R."/>
            <person name="Nayak P.K."/>
            <person name="Chouhan R."/>
            <person name="Gandhi S.G."/>
            <person name="Patel H.K."/>
            <person name="Patil P.B."/>
        </authorList>
    </citation>
    <scope>NUCLEOTIDE SEQUENCE [LARGE SCALE GENOMIC DNA]</scope>
    <source>
        <strain evidence="2 3">PPL201</strain>
    </source>
</reference>
<dbReference type="Proteomes" id="UP001528850">
    <property type="component" value="Unassembled WGS sequence"/>
</dbReference>
<evidence type="ECO:0000313" key="3">
    <source>
        <dbReference type="Proteomes" id="UP001528850"/>
    </source>
</evidence>
<proteinExistence type="predicted"/>
<evidence type="ECO:0000256" key="1">
    <source>
        <dbReference type="SAM" id="SignalP"/>
    </source>
</evidence>
<dbReference type="Pfam" id="PF20329">
    <property type="entry name" value="DUF6624"/>
    <property type="match status" value="1"/>
</dbReference>
<protein>
    <recommendedName>
        <fullName evidence="4">SCP domain-containing protein</fullName>
    </recommendedName>
</protein>
<dbReference type="InterPro" id="IPR046732">
    <property type="entry name" value="DUF6624"/>
</dbReference>
<organism evidence="2 3">
    <name type="scientific">Luteibacter sahnii</name>
    <dbReference type="NCBI Taxonomy" id="3021977"/>
    <lineage>
        <taxon>Bacteria</taxon>
        <taxon>Pseudomonadati</taxon>
        <taxon>Pseudomonadota</taxon>
        <taxon>Gammaproteobacteria</taxon>
        <taxon>Lysobacterales</taxon>
        <taxon>Rhodanobacteraceae</taxon>
        <taxon>Luteibacter</taxon>
    </lineage>
</organism>
<feature type="signal peptide" evidence="1">
    <location>
        <begin position="1"/>
        <end position="24"/>
    </location>
</feature>
<evidence type="ECO:0000313" key="2">
    <source>
        <dbReference type="EMBL" id="MDF4026894.1"/>
    </source>
</evidence>
<feature type="chain" id="PRO_5047177160" description="SCP domain-containing protein" evidence="1">
    <location>
        <begin position="25"/>
        <end position="235"/>
    </location>
</feature>
<comment type="caution">
    <text evidence="2">The sequence shown here is derived from an EMBL/GenBank/DDBJ whole genome shotgun (WGS) entry which is preliminary data.</text>
</comment>
<keyword evidence="3" id="KW-1185">Reference proteome</keyword>
<accession>A0ABT6BFW6</accession>
<dbReference type="EMBL" id="JARJJS010000008">
    <property type="protein sequence ID" value="MDF4026894.1"/>
    <property type="molecule type" value="Genomic_DNA"/>
</dbReference>
<name>A0ABT6BFW6_9GAMM</name>
<gene>
    <name evidence="2" type="ORF">P3W24_18115</name>
</gene>
<sequence>MTHRFARRLIATMGLGMIAMSAFADAQDDAIRTHCPGAQAWMDRMAALSGRQAAPSDVVSDPRLRDALRDHFKADAEARQAWIAAQGARPAAEHMNGVDRENLAWMKTRFANGLPTAAQVGREGLNDAFVLVQHADANPTFQASMLPSITAWAKQGDLPRGDVALLTDRVLRAEGKPQRYGTQYVFTTPGDLTKMKRQPTEDPAHLAQRRASMDLMSSADYECVLKVTYAGSAGR</sequence>